<feature type="region of interest" description="Disordered" evidence="1">
    <location>
        <begin position="1"/>
        <end position="25"/>
    </location>
</feature>
<name>A0A210Q2Y9_MIZYE</name>
<organism evidence="2 3">
    <name type="scientific">Mizuhopecten yessoensis</name>
    <name type="common">Japanese scallop</name>
    <name type="synonym">Patinopecten yessoensis</name>
    <dbReference type="NCBI Taxonomy" id="6573"/>
    <lineage>
        <taxon>Eukaryota</taxon>
        <taxon>Metazoa</taxon>
        <taxon>Spiralia</taxon>
        <taxon>Lophotrochozoa</taxon>
        <taxon>Mollusca</taxon>
        <taxon>Bivalvia</taxon>
        <taxon>Autobranchia</taxon>
        <taxon>Pteriomorphia</taxon>
        <taxon>Pectinida</taxon>
        <taxon>Pectinoidea</taxon>
        <taxon>Pectinidae</taxon>
        <taxon>Mizuhopecten</taxon>
    </lineage>
</organism>
<accession>A0A210Q2Y9</accession>
<dbReference type="InterPro" id="IPR053819">
    <property type="entry name" value="TEADIR3_omega_loop"/>
</dbReference>
<gene>
    <name evidence="2" type="ORF">KP79_PYT21596</name>
</gene>
<dbReference type="EMBL" id="NEDP02005167">
    <property type="protein sequence ID" value="OWF43082.1"/>
    <property type="molecule type" value="Genomic_DNA"/>
</dbReference>
<dbReference type="AlphaFoldDB" id="A0A210Q2Y9"/>
<proteinExistence type="predicted"/>
<reference evidence="2 3" key="1">
    <citation type="journal article" date="2017" name="Nat. Ecol. Evol.">
        <title>Scallop genome provides insights into evolution of bilaterian karyotype and development.</title>
        <authorList>
            <person name="Wang S."/>
            <person name="Zhang J."/>
            <person name="Jiao W."/>
            <person name="Li J."/>
            <person name="Xun X."/>
            <person name="Sun Y."/>
            <person name="Guo X."/>
            <person name="Huan P."/>
            <person name="Dong B."/>
            <person name="Zhang L."/>
            <person name="Hu X."/>
            <person name="Sun X."/>
            <person name="Wang J."/>
            <person name="Zhao C."/>
            <person name="Wang Y."/>
            <person name="Wang D."/>
            <person name="Huang X."/>
            <person name="Wang R."/>
            <person name="Lv J."/>
            <person name="Li Y."/>
            <person name="Zhang Z."/>
            <person name="Liu B."/>
            <person name="Lu W."/>
            <person name="Hui Y."/>
            <person name="Liang J."/>
            <person name="Zhou Z."/>
            <person name="Hou R."/>
            <person name="Li X."/>
            <person name="Liu Y."/>
            <person name="Li H."/>
            <person name="Ning X."/>
            <person name="Lin Y."/>
            <person name="Zhao L."/>
            <person name="Xing Q."/>
            <person name="Dou J."/>
            <person name="Li Y."/>
            <person name="Mao J."/>
            <person name="Guo H."/>
            <person name="Dou H."/>
            <person name="Li T."/>
            <person name="Mu C."/>
            <person name="Jiang W."/>
            <person name="Fu Q."/>
            <person name="Fu X."/>
            <person name="Miao Y."/>
            <person name="Liu J."/>
            <person name="Yu Q."/>
            <person name="Li R."/>
            <person name="Liao H."/>
            <person name="Li X."/>
            <person name="Kong Y."/>
            <person name="Jiang Z."/>
            <person name="Chourrout D."/>
            <person name="Li R."/>
            <person name="Bao Z."/>
        </authorList>
    </citation>
    <scope>NUCLEOTIDE SEQUENCE [LARGE SCALE GENOMIC DNA]</scope>
    <source>
        <strain evidence="2 3">PY_sf001</strain>
    </source>
</reference>
<dbReference type="Pfam" id="PF15238">
    <property type="entry name" value="TEADIR3"/>
    <property type="match status" value="1"/>
</dbReference>
<dbReference type="OrthoDB" id="10058719at2759"/>
<keyword evidence="3" id="KW-1185">Reference proteome</keyword>
<feature type="compositionally biased region" description="Basic and acidic residues" evidence="1">
    <location>
        <begin position="112"/>
        <end position="121"/>
    </location>
</feature>
<protein>
    <submittedName>
        <fullName evidence="2">Uncharacterized protein</fullName>
    </submittedName>
</protein>
<evidence type="ECO:0000256" key="1">
    <source>
        <dbReference type="SAM" id="MobiDB-lite"/>
    </source>
</evidence>
<comment type="caution">
    <text evidence="2">The sequence shown here is derived from an EMBL/GenBank/DDBJ whole genome shotgun (WGS) entry which is preliminary data.</text>
</comment>
<evidence type="ECO:0000313" key="3">
    <source>
        <dbReference type="Proteomes" id="UP000242188"/>
    </source>
</evidence>
<feature type="compositionally biased region" description="Polar residues" evidence="1">
    <location>
        <begin position="70"/>
        <end position="84"/>
    </location>
</feature>
<evidence type="ECO:0000313" key="2">
    <source>
        <dbReference type="EMBL" id="OWF43082.1"/>
    </source>
</evidence>
<feature type="region of interest" description="Disordered" evidence="1">
    <location>
        <begin position="42"/>
        <end position="141"/>
    </location>
</feature>
<feature type="compositionally biased region" description="Low complexity" evidence="1">
    <location>
        <begin position="85"/>
        <end position="108"/>
    </location>
</feature>
<feature type="compositionally biased region" description="Low complexity" evidence="1">
    <location>
        <begin position="123"/>
        <end position="136"/>
    </location>
</feature>
<dbReference type="Proteomes" id="UP000242188">
    <property type="component" value="Unassembled WGS sequence"/>
</dbReference>
<sequence length="370" mass="41137">MSTTLIELPPTTPKQHGGKKGAPGLITLSENQVIPVANIPLTPRAPQLNGAAKRGASGPIVTTSDEESDGCSSPRSNISHNLSYQPKHQSSSQNQHHQPQPPQSQSQQRAYEAYEHDHDYENVASPSGSSTASGPVYVRPPGFRHHAQEIKKTKKKKTALLEFRSSGLKKRAPTPPKVRPKRESVPMRLRALPQSFWKQPNVPNQVSPANVFPSLPPLYYKESMEEITDVRPITPPEEREARQKKTLQRPPERKLIIGDTDLLLKNLFAGVNQADEKKVQHIKRGRPRKVTVPKATSTKTLISGDDPYLMETMTEKFFPQLTLESRQAHLAGNTSLQLVTIRNGDKSVMLPSLSINQDYSQMLSELAMNI</sequence>